<gene>
    <name evidence="3" type="ORF">HU830_04415</name>
</gene>
<dbReference type="InterPro" id="IPR000089">
    <property type="entry name" value="Biotin_lipoyl"/>
</dbReference>
<name>A0A850R7A8_9LACO</name>
<feature type="domain" description="Lipoyl-binding" evidence="2">
    <location>
        <begin position="25"/>
        <end position="107"/>
    </location>
</feature>
<comment type="caution">
    <text evidence="3">The sequence shown here is derived from an EMBL/GenBank/DDBJ whole genome shotgun (WGS) entry which is preliminary data.</text>
</comment>
<dbReference type="GO" id="GO:0005829">
    <property type="term" value="C:cytosol"/>
    <property type="evidence" value="ECO:0007669"/>
    <property type="project" value="TreeGrafter"/>
</dbReference>
<organism evidence="3 4">
    <name type="scientific">Bombilactobacillus apium</name>
    <dbReference type="NCBI Taxonomy" id="2675299"/>
    <lineage>
        <taxon>Bacteria</taxon>
        <taxon>Bacillati</taxon>
        <taxon>Bacillota</taxon>
        <taxon>Bacilli</taxon>
        <taxon>Lactobacillales</taxon>
        <taxon>Lactobacillaceae</taxon>
        <taxon>Bombilactobacillus</taxon>
    </lineage>
</organism>
<dbReference type="RefSeq" id="WP_176942575.1">
    <property type="nucleotide sequence ID" value="NZ_JABZEC010000003.1"/>
</dbReference>
<keyword evidence="1" id="KW-0450">Lipoyl</keyword>
<protein>
    <submittedName>
        <fullName evidence="3">Glycine cleavage system protein H</fullName>
    </submittedName>
</protein>
<dbReference type="PROSITE" id="PS50968">
    <property type="entry name" value="BIOTINYL_LIPOYL"/>
    <property type="match status" value="1"/>
</dbReference>
<dbReference type="InterPro" id="IPR033753">
    <property type="entry name" value="GCV_H/Fam206"/>
</dbReference>
<reference evidence="3 4" key="1">
    <citation type="submission" date="2020-06" db="EMBL/GenBank/DDBJ databases">
        <authorList>
            <person name="Kang J."/>
        </authorList>
    </citation>
    <scope>NUCLEOTIDE SEQUENCE [LARGE SCALE GENOMIC DNA]</scope>
    <source>
        <strain evidence="3 4">DCY120</strain>
    </source>
</reference>
<dbReference type="InterPro" id="IPR011053">
    <property type="entry name" value="Single_hybrid_motif"/>
</dbReference>
<dbReference type="Proteomes" id="UP000563523">
    <property type="component" value="Unassembled WGS sequence"/>
</dbReference>
<dbReference type="EMBL" id="JABZEC010000003">
    <property type="protein sequence ID" value="NVY96415.1"/>
    <property type="molecule type" value="Genomic_DNA"/>
</dbReference>
<accession>A0A850R7A8</accession>
<dbReference type="InterPro" id="IPR002930">
    <property type="entry name" value="GCV_H"/>
</dbReference>
<dbReference type="PANTHER" id="PTHR11715:SF3">
    <property type="entry name" value="GLYCINE CLEAVAGE SYSTEM H PROTEIN-RELATED"/>
    <property type="match status" value="1"/>
</dbReference>
<dbReference type="PANTHER" id="PTHR11715">
    <property type="entry name" value="GLYCINE CLEAVAGE SYSTEM H PROTEIN"/>
    <property type="match status" value="1"/>
</dbReference>
<dbReference type="GO" id="GO:0019464">
    <property type="term" value="P:glycine decarboxylation via glycine cleavage system"/>
    <property type="evidence" value="ECO:0007669"/>
    <property type="project" value="InterPro"/>
</dbReference>
<evidence type="ECO:0000259" key="2">
    <source>
        <dbReference type="PROSITE" id="PS50968"/>
    </source>
</evidence>
<dbReference type="AlphaFoldDB" id="A0A850R7A8"/>
<dbReference type="GO" id="GO:0009249">
    <property type="term" value="P:protein lipoylation"/>
    <property type="evidence" value="ECO:0007669"/>
    <property type="project" value="TreeGrafter"/>
</dbReference>
<dbReference type="Gene3D" id="2.40.50.100">
    <property type="match status" value="1"/>
</dbReference>
<evidence type="ECO:0000313" key="3">
    <source>
        <dbReference type="EMBL" id="NVY96415.1"/>
    </source>
</evidence>
<evidence type="ECO:0000313" key="4">
    <source>
        <dbReference type="Proteomes" id="UP000563523"/>
    </source>
</evidence>
<dbReference type="CDD" id="cd06848">
    <property type="entry name" value="GCS_H"/>
    <property type="match status" value="1"/>
</dbReference>
<keyword evidence="4" id="KW-1185">Reference proteome</keyword>
<evidence type="ECO:0000256" key="1">
    <source>
        <dbReference type="ARBA" id="ARBA00022823"/>
    </source>
</evidence>
<proteinExistence type="predicted"/>
<dbReference type="SUPFAM" id="SSF51230">
    <property type="entry name" value="Single hybrid motif"/>
    <property type="match status" value="1"/>
</dbReference>
<dbReference type="Pfam" id="PF01597">
    <property type="entry name" value="GCV_H"/>
    <property type="match status" value="1"/>
</dbReference>
<sequence length="107" mass="11853">MQTNLDSTTTTDAQYFWQEKQANGHLRLGLNAQGQDEVGEVSFVDYPDDLTSLQVGDVLASVESSKSVLDLYTPIAGKVAKLNVALLEHPEQLNATDQKLNWLVELY</sequence>
<dbReference type="GO" id="GO:0005960">
    <property type="term" value="C:glycine cleavage complex"/>
    <property type="evidence" value="ECO:0007669"/>
    <property type="project" value="InterPro"/>
</dbReference>